<feature type="region of interest" description="Disordered" evidence="1">
    <location>
        <begin position="85"/>
        <end position="111"/>
    </location>
</feature>
<proteinExistence type="predicted"/>
<dbReference type="Proteomes" id="UP001159405">
    <property type="component" value="Unassembled WGS sequence"/>
</dbReference>
<dbReference type="EMBL" id="CALNXK010000008">
    <property type="protein sequence ID" value="CAH3040390.1"/>
    <property type="molecule type" value="Genomic_DNA"/>
</dbReference>
<evidence type="ECO:0000313" key="3">
    <source>
        <dbReference type="Proteomes" id="UP001159405"/>
    </source>
</evidence>
<reference evidence="2 3" key="1">
    <citation type="submission" date="2022-05" db="EMBL/GenBank/DDBJ databases">
        <authorList>
            <consortium name="Genoscope - CEA"/>
            <person name="William W."/>
        </authorList>
    </citation>
    <scope>NUCLEOTIDE SEQUENCE [LARGE SCALE GENOMIC DNA]</scope>
</reference>
<feature type="compositionally biased region" description="Basic residues" evidence="1">
    <location>
        <begin position="92"/>
        <end position="104"/>
    </location>
</feature>
<comment type="caution">
    <text evidence="2">The sequence shown here is derived from an EMBL/GenBank/DDBJ whole genome shotgun (WGS) entry which is preliminary data.</text>
</comment>
<evidence type="ECO:0000256" key="1">
    <source>
        <dbReference type="SAM" id="MobiDB-lite"/>
    </source>
</evidence>
<organism evidence="2 3">
    <name type="scientific">Porites lobata</name>
    <dbReference type="NCBI Taxonomy" id="104759"/>
    <lineage>
        <taxon>Eukaryota</taxon>
        <taxon>Metazoa</taxon>
        <taxon>Cnidaria</taxon>
        <taxon>Anthozoa</taxon>
        <taxon>Hexacorallia</taxon>
        <taxon>Scleractinia</taxon>
        <taxon>Fungiina</taxon>
        <taxon>Poritidae</taxon>
        <taxon>Porites</taxon>
    </lineage>
</organism>
<name>A0ABN8N0C3_9CNID</name>
<protein>
    <submittedName>
        <fullName evidence="2">Uncharacterized protein</fullName>
    </submittedName>
</protein>
<gene>
    <name evidence="2" type="ORF">PLOB_00045656</name>
</gene>
<keyword evidence="3" id="KW-1185">Reference proteome</keyword>
<accession>A0ABN8N0C3</accession>
<sequence>MCGCCFKTQFGNFTNGWISSENAFVVPTTKRETLPKWADLLKNELFVVLEEEESFSTRAVCSPCGTTGNCTAMLSQIREELNTPTDNEQLLRLKRMSKSPHSKPRRGDLAL</sequence>
<evidence type="ECO:0000313" key="2">
    <source>
        <dbReference type="EMBL" id="CAH3040390.1"/>
    </source>
</evidence>